<evidence type="ECO:0000256" key="1">
    <source>
        <dbReference type="SAM" id="MobiDB-lite"/>
    </source>
</evidence>
<evidence type="ECO:0000313" key="2">
    <source>
        <dbReference type="EMBL" id="KKL62838.1"/>
    </source>
</evidence>
<proteinExistence type="predicted"/>
<sequence length="58" mass="6923">MTKGERRDRQRRKKKHMGVDGSSVKLLDQITRRKSKQIREQRKEYGDPAEFTDDSTED</sequence>
<feature type="region of interest" description="Disordered" evidence="1">
    <location>
        <begin position="1"/>
        <end position="58"/>
    </location>
</feature>
<dbReference type="AlphaFoldDB" id="A0A0F9DMA0"/>
<reference evidence="2" key="1">
    <citation type="journal article" date="2015" name="Nature">
        <title>Complex archaea that bridge the gap between prokaryotes and eukaryotes.</title>
        <authorList>
            <person name="Spang A."/>
            <person name="Saw J.H."/>
            <person name="Jorgensen S.L."/>
            <person name="Zaremba-Niedzwiedzka K."/>
            <person name="Martijn J."/>
            <person name="Lind A.E."/>
            <person name="van Eijk R."/>
            <person name="Schleper C."/>
            <person name="Guy L."/>
            <person name="Ettema T.J."/>
        </authorList>
    </citation>
    <scope>NUCLEOTIDE SEQUENCE</scope>
</reference>
<gene>
    <name evidence="2" type="ORF">LCGC14_2181180</name>
</gene>
<name>A0A0F9DMA0_9ZZZZ</name>
<feature type="compositionally biased region" description="Basic and acidic residues" evidence="1">
    <location>
        <begin position="37"/>
        <end position="46"/>
    </location>
</feature>
<protein>
    <submittedName>
        <fullName evidence="2">Uncharacterized protein</fullName>
    </submittedName>
</protein>
<organism evidence="2">
    <name type="scientific">marine sediment metagenome</name>
    <dbReference type="NCBI Taxonomy" id="412755"/>
    <lineage>
        <taxon>unclassified sequences</taxon>
        <taxon>metagenomes</taxon>
        <taxon>ecological metagenomes</taxon>
    </lineage>
</organism>
<dbReference type="EMBL" id="LAZR01028364">
    <property type="protein sequence ID" value="KKL62838.1"/>
    <property type="molecule type" value="Genomic_DNA"/>
</dbReference>
<comment type="caution">
    <text evidence="2">The sequence shown here is derived from an EMBL/GenBank/DDBJ whole genome shotgun (WGS) entry which is preliminary data.</text>
</comment>
<accession>A0A0F9DMA0</accession>